<dbReference type="OrthoDB" id="360192at2"/>
<gene>
    <name evidence="2" type="ORF">SAMN02744040_01186</name>
</gene>
<feature type="transmembrane region" description="Helical" evidence="1">
    <location>
        <begin position="125"/>
        <end position="147"/>
    </location>
</feature>
<dbReference type="PANTHER" id="PTHR36007:SF2">
    <property type="entry name" value="TRANSPORT PROTEIN-RELATED"/>
    <property type="match status" value="1"/>
</dbReference>
<protein>
    <submittedName>
        <fullName evidence="2">Uncharacterized membrane protein</fullName>
    </submittedName>
</protein>
<dbReference type="RefSeq" id="WP_072724588.1">
    <property type="nucleotide sequence ID" value="NZ_FQXH01000010.1"/>
</dbReference>
<keyword evidence="1" id="KW-1133">Transmembrane helix</keyword>
<sequence>MFLKYIYLLLISAVPIIELRGAIPIGVSLNLNPVYVYIICVIGATLPVPFLVIFFRDLLKWFKKNKYLKKIGDYLDNRVNKKSKKMRKGKLLGLILFVGIPLPTTGTWTAAMAASVLNIRMKDAIIGIFIGNIIAGIIVLALSYNLIRY</sequence>
<evidence type="ECO:0000313" key="2">
    <source>
        <dbReference type="EMBL" id="SHH19919.1"/>
    </source>
</evidence>
<keyword evidence="3" id="KW-1185">Reference proteome</keyword>
<dbReference type="Proteomes" id="UP000242520">
    <property type="component" value="Unassembled WGS sequence"/>
</dbReference>
<feature type="transmembrane region" description="Helical" evidence="1">
    <location>
        <begin position="35"/>
        <end position="59"/>
    </location>
</feature>
<dbReference type="EMBL" id="FQXH01000010">
    <property type="protein sequence ID" value="SHH19919.1"/>
    <property type="molecule type" value="Genomic_DNA"/>
</dbReference>
<name>A0A1M5R1R8_9FIRM</name>
<proteinExistence type="predicted"/>
<dbReference type="InterPro" id="IPR009577">
    <property type="entry name" value="Sm_multidrug_ex"/>
</dbReference>
<accession>A0A1M5R1R8</accession>
<keyword evidence="1" id="KW-0472">Membrane</keyword>
<dbReference type="PANTHER" id="PTHR36007">
    <property type="entry name" value="TRANSPORT PROTEIN-RELATED"/>
    <property type="match status" value="1"/>
</dbReference>
<keyword evidence="1" id="KW-0812">Transmembrane</keyword>
<dbReference type="STRING" id="1123350.SAMN02744040_01186"/>
<organism evidence="2 3">
    <name type="scientific">Tepidibacter thalassicus DSM 15285</name>
    <dbReference type="NCBI Taxonomy" id="1123350"/>
    <lineage>
        <taxon>Bacteria</taxon>
        <taxon>Bacillati</taxon>
        <taxon>Bacillota</taxon>
        <taxon>Clostridia</taxon>
        <taxon>Peptostreptococcales</taxon>
        <taxon>Peptostreptococcaceae</taxon>
        <taxon>Tepidibacter</taxon>
    </lineage>
</organism>
<evidence type="ECO:0000313" key="3">
    <source>
        <dbReference type="Proteomes" id="UP000242520"/>
    </source>
</evidence>
<feature type="transmembrane region" description="Helical" evidence="1">
    <location>
        <begin position="91"/>
        <end position="113"/>
    </location>
</feature>
<dbReference type="AlphaFoldDB" id="A0A1M5R1R8"/>
<feature type="transmembrane region" description="Helical" evidence="1">
    <location>
        <begin position="7"/>
        <end position="29"/>
    </location>
</feature>
<evidence type="ECO:0000256" key="1">
    <source>
        <dbReference type="SAM" id="Phobius"/>
    </source>
</evidence>
<reference evidence="3" key="1">
    <citation type="submission" date="2016-11" db="EMBL/GenBank/DDBJ databases">
        <authorList>
            <person name="Varghese N."/>
            <person name="Submissions S."/>
        </authorList>
    </citation>
    <scope>NUCLEOTIDE SEQUENCE [LARGE SCALE GENOMIC DNA]</scope>
    <source>
        <strain evidence="3">DSM 15285</strain>
    </source>
</reference>
<dbReference type="Pfam" id="PF06695">
    <property type="entry name" value="Sm_multidrug_ex"/>
    <property type="match status" value="1"/>
</dbReference>